<evidence type="ECO:0000256" key="10">
    <source>
        <dbReference type="NCBIfam" id="TIGR01357"/>
    </source>
</evidence>
<feature type="binding site" evidence="9">
    <location>
        <position position="175"/>
    </location>
    <ligand>
        <name>Zn(2+)</name>
        <dbReference type="ChEBI" id="CHEBI:29105"/>
    </ligand>
</feature>
<evidence type="ECO:0000313" key="13">
    <source>
        <dbReference type="EMBL" id="MBC5616478.1"/>
    </source>
</evidence>
<feature type="binding site" evidence="9">
    <location>
        <begin position="120"/>
        <end position="121"/>
    </location>
    <ligand>
        <name>NAD(+)</name>
        <dbReference type="ChEBI" id="CHEBI:57540"/>
    </ligand>
</feature>
<dbReference type="CDD" id="cd08195">
    <property type="entry name" value="DHQS"/>
    <property type="match status" value="1"/>
</dbReference>
<dbReference type="InterPro" id="IPR030963">
    <property type="entry name" value="DHQ_synth_fam"/>
</dbReference>
<dbReference type="PANTHER" id="PTHR43622:SF1">
    <property type="entry name" value="3-DEHYDROQUINATE SYNTHASE"/>
    <property type="match status" value="1"/>
</dbReference>
<keyword evidence="14" id="KW-1185">Reference proteome</keyword>
<comment type="pathway">
    <text evidence="9">Metabolic intermediate biosynthesis; chorismate biosynthesis; chorismate from D-erythrose 4-phosphate and phosphoenolpyruvate: step 2/7.</text>
</comment>
<feature type="binding site" evidence="9">
    <location>
        <position position="253"/>
    </location>
    <ligand>
        <name>Zn(2+)</name>
        <dbReference type="ChEBI" id="CHEBI:29105"/>
    </ligand>
</feature>
<keyword evidence="8 9" id="KW-0170">Cobalt</keyword>
<dbReference type="NCBIfam" id="TIGR01357">
    <property type="entry name" value="aroB"/>
    <property type="match status" value="1"/>
</dbReference>
<dbReference type="RefSeq" id="WP_055203149.1">
    <property type="nucleotide sequence ID" value="NZ_JACOOK010000002.1"/>
</dbReference>
<feature type="domain" description="3-dehydroquinate synthase C-terminal" evidence="12">
    <location>
        <begin position="172"/>
        <end position="312"/>
    </location>
</feature>
<comment type="cofactor">
    <cofactor evidence="1 9">
        <name>NAD(+)</name>
        <dbReference type="ChEBI" id="CHEBI:57540"/>
    </cofactor>
</comment>
<reference evidence="13 14" key="1">
    <citation type="submission" date="2020-08" db="EMBL/GenBank/DDBJ databases">
        <title>Genome public.</title>
        <authorList>
            <person name="Liu C."/>
            <person name="Sun Q."/>
        </authorList>
    </citation>
    <scope>NUCLEOTIDE SEQUENCE [LARGE SCALE GENOMIC DNA]</scope>
    <source>
        <strain evidence="13 14">New-7</strain>
    </source>
</reference>
<dbReference type="Gene3D" id="1.20.1090.10">
    <property type="entry name" value="Dehydroquinate synthase-like - alpha domain"/>
    <property type="match status" value="1"/>
</dbReference>
<accession>A0ABR7CLD9</accession>
<evidence type="ECO:0000259" key="12">
    <source>
        <dbReference type="Pfam" id="PF24621"/>
    </source>
</evidence>
<comment type="subcellular location">
    <subcellularLocation>
        <location evidence="9">Cytoplasm</location>
    </subcellularLocation>
</comment>
<evidence type="ECO:0000256" key="4">
    <source>
        <dbReference type="ARBA" id="ARBA00022741"/>
    </source>
</evidence>
<dbReference type="Pfam" id="PF24621">
    <property type="entry name" value="DHQS_C"/>
    <property type="match status" value="1"/>
</dbReference>
<dbReference type="Proteomes" id="UP000636891">
    <property type="component" value="Unassembled WGS sequence"/>
</dbReference>
<dbReference type="InterPro" id="IPR056179">
    <property type="entry name" value="DHQS_C"/>
</dbReference>
<keyword evidence="6 9" id="KW-0520">NAD</keyword>
<evidence type="ECO:0000256" key="7">
    <source>
        <dbReference type="ARBA" id="ARBA00023239"/>
    </source>
</evidence>
<evidence type="ECO:0000256" key="5">
    <source>
        <dbReference type="ARBA" id="ARBA00022833"/>
    </source>
</evidence>
<sequence length="347" mass="38863">MKQVIEVKRREGKPSQVVVGDVINSLDNYLPEGKRVIIITDGNVHRRYKEIINRYDYCLIGLGETIKTMTTVNKLYAELLERGADRTTFIVGIGGGIVTDITGFVASTYMRGLRFGFVATTLLAQVDASVGGKNGVNYEGYKNMVGTFNQPDFVLCDLSMLQTLPDREFRAGLAEIIKAGLIADRGLFELFENHPIDAFRNDQSLLNEAITRAIRVKADVVERDERESGERRKLNLGHTFAHAIEKCGNEFLHGEAVAIGTVMIARLSAHLGTATQDEADRVRRVFERMGLPIRTEIDFKRLVKALKHDKKKEADSVSFVLLRGIGDCEIRRFTFDEIDRLPDPAAE</sequence>
<comment type="caution">
    <text evidence="9">Lacks conserved residue(s) required for the propagation of feature annotation.</text>
</comment>
<keyword evidence="5 9" id="KW-0862">Zinc</keyword>
<proteinExistence type="inferred from homology"/>
<evidence type="ECO:0000256" key="8">
    <source>
        <dbReference type="ARBA" id="ARBA00023285"/>
    </source>
</evidence>
<dbReference type="GO" id="GO:0003856">
    <property type="term" value="F:3-dehydroquinate synthase activity"/>
    <property type="evidence" value="ECO:0007669"/>
    <property type="project" value="UniProtKB-EC"/>
</dbReference>
<keyword evidence="9" id="KW-0057">Aromatic amino acid biosynthesis</keyword>
<dbReference type="EC" id="4.2.3.4" evidence="9 10"/>
<evidence type="ECO:0000256" key="6">
    <source>
        <dbReference type="ARBA" id="ARBA00023027"/>
    </source>
</evidence>
<keyword evidence="9" id="KW-0028">Amino-acid biosynthesis</keyword>
<dbReference type="InterPro" id="IPR016037">
    <property type="entry name" value="DHQ_synth_AroB"/>
</dbReference>
<dbReference type="PIRSF" id="PIRSF001455">
    <property type="entry name" value="DHQ_synth"/>
    <property type="match status" value="1"/>
</dbReference>
<dbReference type="Pfam" id="PF01761">
    <property type="entry name" value="DHQ_synthase"/>
    <property type="match status" value="1"/>
</dbReference>
<evidence type="ECO:0000259" key="11">
    <source>
        <dbReference type="Pfam" id="PF01761"/>
    </source>
</evidence>
<dbReference type="SUPFAM" id="SSF56796">
    <property type="entry name" value="Dehydroquinate synthase-like"/>
    <property type="match status" value="1"/>
</dbReference>
<keyword evidence="3 9" id="KW-0479">Metal-binding</keyword>
<comment type="caution">
    <text evidence="13">The sequence shown here is derived from an EMBL/GenBank/DDBJ whole genome shotgun (WGS) entry which is preliminary data.</text>
</comment>
<comment type="function">
    <text evidence="2 9">Catalyzes the conversion of 3-deoxy-D-arabino-heptulosonate 7-phosphate (DAHP) to dehydroquinate (DHQ).</text>
</comment>
<dbReference type="Gene3D" id="3.40.50.1970">
    <property type="match status" value="1"/>
</dbReference>
<feature type="binding site" evidence="9">
    <location>
        <position position="238"/>
    </location>
    <ligand>
        <name>Zn(2+)</name>
        <dbReference type="ChEBI" id="CHEBI:29105"/>
    </ligand>
</feature>
<gene>
    <name evidence="9 13" type="primary">aroB</name>
    <name evidence="13" type="ORF">H8S08_05505</name>
</gene>
<protein>
    <recommendedName>
        <fullName evidence="9 10">3-dehydroquinate synthase</fullName>
        <shortName evidence="9">DHQS</shortName>
        <ecNumber evidence="9 10">4.2.3.4</ecNumber>
    </recommendedName>
</protein>
<keyword evidence="9" id="KW-0963">Cytoplasm</keyword>
<dbReference type="HAMAP" id="MF_00110">
    <property type="entry name" value="DHQ_synthase"/>
    <property type="match status" value="1"/>
</dbReference>
<organism evidence="13 14">
    <name type="scientific">Alistipes hominis</name>
    <dbReference type="NCBI Taxonomy" id="2763015"/>
    <lineage>
        <taxon>Bacteria</taxon>
        <taxon>Pseudomonadati</taxon>
        <taxon>Bacteroidota</taxon>
        <taxon>Bacteroidia</taxon>
        <taxon>Bacteroidales</taxon>
        <taxon>Rikenellaceae</taxon>
        <taxon>Alistipes</taxon>
    </lineage>
</organism>
<keyword evidence="4 9" id="KW-0547">Nucleotide-binding</keyword>
<evidence type="ECO:0000256" key="3">
    <source>
        <dbReference type="ARBA" id="ARBA00022723"/>
    </source>
</evidence>
<evidence type="ECO:0000256" key="9">
    <source>
        <dbReference type="HAMAP-Rule" id="MF_00110"/>
    </source>
</evidence>
<evidence type="ECO:0000256" key="2">
    <source>
        <dbReference type="ARBA" id="ARBA00003485"/>
    </source>
</evidence>
<feature type="binding site" evidence="9">
    <location>
        <position position="142"/>
    </location>
    <ligand>
        <name>NAD(+)</name>
        <dbReference type="ChEBI" id="CHEBI:57540"/>
    </ligand>
</feature>
<dbReference type="PANTHER" id="PTHR43622">
    <property type="entry name" value="3-DEHYDROQUINATE SYNTHASE"/>
    <property type="match status" value="1"/>
</dbReference>
<keyword evidence="7 9" id="KW-0456">Lyase</keyword>
<dbReference type="EMBL" id="JACOOK010000002">
    <property type="protein sequence ID" value="MBC5616478.1"/>
    <property type="molecule type" value="Genomic_DNA"/>
</dbReference>
<feature type="domain" description="3-dehydroquinate synthase N-terminal" evidence="11">
    <location>
        <begin position="60"/>
        <end position="170"/>
    </location>
</feature>
<dbReference type="InterPro" id="IPR030960">
    <property type="entry name" value="DHQS/DOIS_N"/>
</dbReference>
<feature type="binding site" evidence="9">
    <location>
        <position position="133"/>
    </location>
    <ligand>
        <name>NAD(+)</name>
        <dbReference type="ChEBI" id="CHEBI:57540"/>
    </ligand>
</feature>
<evidence type="ECO:0000313" key="14">
    <source>
        <dbReference type="Proteomes" id="UP000636891"/>
    </source>
</evidence>
<comment type="similarity">
    <text evidence="9">Belongs to the sugar phosphate cyclases superfamily. Dehydroquinate synthase family.</text>
</comment>
<evidence type="ECO:0000256" key="1">
    <source>
        <dbReference type="ARBA" id="ARBA00001911"/>
    </source>
</evidence>
<dbReference type="InterPro" id="IPR050071">
    <property type="entry name" value="Dehydroquinate_synthase"/>
</dbReference>
<comment type="cofactor">
    <cofactor evidence="9">
        <name>Co(2+)</name>
        <dbReference type="ChEBI" id="CHEBI:48828"/>
    </cofactor>
    <cofactor evidence="9">
        <name>Zn(2+)</name>
        <dbReference type="ChEBI" id="CHEBI:29105"/>
    </cofactor>
    <text evidence="9">Binds 1 divalent metal cation per subunit. Can use either Co(2+) or Zn(2+).</text>
</comment>
<comment type="catalytic activity">
    <reaction evidence="9">
        <text>7-phospho-2-dehydro-3-deoxy-D-arabino-heptonate = 3-dehydroquinate + phosphate</text>
        <dbReference type="Rhea" id="RHEA:21968"/>
        <dbReference type="ChEBI" id="CHEBI:32364"/>
        <dbReference type="ChEBI" id="CHEBI:43474"/>
        <dbReference type="ChEBI" id="CHEBI:58394"/>
        <dbReference type="EC" id="4.2.3.4"/>
    </reaction>
</comment>
<name>A0ABR7CLD9_9BACT</name>